<reference evidence="1" key="1">
    <citation type="journal article" date="2017" name="Appl. Environ. Microbiol.">
        <title>Molecular characterization of an Endozoicomonas-like organism causing infection in king scallop Pecten maximus L.</title>
        <authorList>
            <person name="Cano I."/>
            <person name="van Aerle R."/>
            <person name="Ross S."/>
            <person name="Verner-Jeffreys D.W."/>
            <person name="Paley R.K."/>
            <person name="Rimmer G."/>
            <person name="Ryder D."/>
            <person name="Hooper P."/>
            <person name="Stone D."/>
            <person name="Feist S.W."/>
        </authorList>
    </citation>
    <scope>NUCLEOTIDE SEQUENCE</scope>
</reference>
<dbReference type="HAMAP" id="MF_02216">
    <property type="entry name" value="UbiK"/>
    <property type="match status" value="1"/>
</dbReference>
<proteinExistence type="inferred from homology"/>
<dbReference type="AlphaFoldDB" id="A0A2H9T7A3"/>
<sequence length="83" mass="9597">MIDKNILIAGLAEKASALINNHKSQTREDLEKNMKALFTQMLSRLDLVSREEFDTQVAVLHQTRQKIESLQNELKAFKNKKDQ</sequence>
<evidence type="ECO:0008006" key="2">
    <source>
        <dbReference type="Google" id="ProtNLM"/>
    </source>
</evidence>
<organism evidence="1">
    <name type="scientific">invertebrate metagenome</name>
    <dbReference type="NCBI Taxonomy" id="1711999"/>
    <lineage>
        <taxon>unclassified sequences</taxon>
        <taxon>metagenomes</taxon>
        <taxon>organismal metagenomes</taxon>
    </lineage>
</organism>
<dbReference type="EMBL" id="NSIT01000096">
    <property type="protein sequence ID" value="PJE79092.1"/>
    <property type="molecule type" value="Genomic_DNA"/>
</dbReference>
<dbReference type="PANTHER" id="PTHR38040:SF1">
    <property type="entry name" value="UBIQUINONE BIOSYNTHESIS ACCESSORY FACTOR UBIK"/>
    <property type="match status" value="1"/>
</dbReference>
<dbReference type="PANTHER" id="PTHR38040">
    <property type="entry name" value="UBIQUINONE BIOSYNTHESIS ACCESSORY FACTOR UBIK"/>
    <property type="match status" value="1"/>
</dbReference>
<evidence type="ECO:0000313" key="1">
    <source>
        <dbReference type="EMBL" id="PJE79092.1"/>
    </source>
</evidence>
<protein>
    <recommendedName>
        <fullName evidence="2">Ubiquinone biosynthesis accessory factor UbiK</fullName>
    </recommendedName>
</protein>
<accession>A0A2H9T7A3</accession>
<comment type="caution">
    <text evidence="1">The sequence shown here is derived from an EMBL/GenBank/DDBJ whole genome shotgun (WGS) entry which is preliminary data.</text>
</comment>
<gene>
    <name evidence="1" type="ORF">CI610_01936</name>
</gene>
<name>A0A2H9T7A3_9ZZZZ</name>
<dbReference type="InterPro" id="IPR007475">
    <property type="entry name" value="UbiK"/>
</dbReference>
<dbReference type="Pfam" id="PF04380">
    <property type="entry name" value="BMFP"/>
    <property type="match status" value="1"/>
</dbReference>